<dbReference type="AlphaFoldDB" id="A0A7G6E4T3"/>
<dbReference type="InterPro" id="IPR012854">
    <property type="entry name" value="Cu_amine_oxidase-like_N"/>
</dbReference>
<feature type="domain" description="SH3b" evidence="1">
    <location>
        <begin position="600"/>
        <end position="664"/>
    </location>
</feature>
<dbReference type="Gene3D" id="3.30.457.10">
    <property type="entry name" value="Copper amine oxidase-like, N-terminal domain"/>
    <property type="match status" value="1"/>
</dbReference>
<protein>
    <submittedName>
        <fullName evidence="2">SH3 domain-containing protein</fullName>
    </submittedName>
</protein>
<organism evidence="2 3">
    <name type="scientific">Thermanaerosceptrum fracticalcis</name>
    <dbReference type="NCBI Taxonomy" id="1712410"/>
    <lineage>
        <taxon>Bacteria</taxon>
        <taxon>Bacillati</taxon>
        <taxon>Bacillota</taxon>
        <taxon>Clostridia</taxon>
        <taxon>Eubacteriales</taxon>
        <taxon>Peptococcaceae</taxon>
        <taxon>Thermanaerosceptrum</taxon>
    </lineage>
</organism>
<gene>
    <name evidence="2" type="ORF">BR63_12685</name>
</gene>
<evidence type="ECO:0000259" key="1">
    <source>
        <dbReference type="PROSITE" id="PS51781"/>
    </source>
</evidence>
<dbReference type="SMART" id="SM00287">
    <property type="entry name" value="SH3b"/>
    <property type="match status" value="1"/>
</dbReference>
<dbReference type="SUPFAM" id="SSF55383">
    <property type="entry name" value="Copper amine oxidase, domain N"/>
    <property type="match status" value="2"/>
</dbReference>
<proteinExistence type="predicted"/>
<dbReference type="PROSITE" id="PS51781">
    <property type="entry name" value="SH3B"/>
    <property type="match status" value="1"/>
</dbReference>
<sequence>MRRKISFLLVISLILSLYYFPVPAVAAHRNIRIFGSYTAVTNPELILRDNVVDRPVSYFIRFTTPHTLMGGRDTVTLKFPQGIDISSNITAGNVSCNSRDVAGLDLSNNILTLTVPSAVNILAGEEVEIGIAGSVIRNPREAGYYQIALYTSQDTKEVKTEPFYITDFEYSNGVSKPKVSISTGESGKAPVYRISFKTSPNGRLTGGVDKIFLTFPSGTGMPGWVDGRCITINGYTLAGQTLTIEGNKITLQLPAGLTIPANGAVELVISSEAQIKNPRASAYNTIRVATSAETREITSFPYKTEEGSSSAEESKAGLSVVVTPDGAGQQAAYTITIKPGLLYRFDSTITGLVLAFPSGTEIPSAVSKEHVKVNGRTAAGVLVNTKKGELIFTLDETLSSNEQIVISIDRAAGIKNPGPAQYKMDVGVLRSAGTILSDWYVIKTASSSVIPPGTTPVTVNKTVRLRVDSILAEVDNLVTVMDAAPAIVSNVTLVPLRFVADALGATTEYNSAGSYVTVKYGTKEMTLWVNSKLAKVNGAFVSLAAPASMINNRLMVPIRFVSENFGAQVAWDGTTRSITITQGNGSGSSNSTPVNQYPIGYKAYVKAEHSYVNVRSGPGTHYPLAGKVLKGEYMMITGTEGDWYKVKLTSGEAAWVASWVVDVRT</sequence>
<accession>A0A7G6E4T3</accession>
<dbReference type="OrthoDB" id="9813450at2"/>
<dbReference type="InterPro" id="IPR003646">
    <property type="entry name" value="SH3-like_bac-type"/>
</dbReference>
<dbReference type="InterPro" id="IPR036582">
    <property type="entry name" value="Mao_N_sf"/>
</dbReference>
<dbReference type="Pfam" id="PF07833">
    <property type="entry name" value="Cu_amine_oxidN1"/>
    <property type="match status" value="1"/>
</dbReference>
<dbReference type="Proteomes" id="UP000515847">
    <property type="component" value="Chromosome"/>
</dbReference>
<dbReference type="RefSeq" id="WP_034425221.1">
    <property type="nucleotide sequence ID" value="NZ_CP045798.1"/>
</dbReference>
<dbReference type="KEGG" id="tfr:BR63_12685"/>
<dbReference type="Pfam" id="PF08239">
    <property type="entry name" value="SH3_3"/>
    <property type="match status" value="1"/>
</dbReference>
<name>A0A7G6E4T3_THEFR</name>
<dbReference type="EMBL" id="CP045798">
    <property type="protein sequence ID" value="QNB47087.1"/>
    <property type="molecule type" value="Genomic_DNA"/>
</dbReference>
<evidence type="ECO:0000313" key="3">
    <source>
        <dbReference type="Proteomes" id="UP000515847"/>
    </source>
</evidence>
<keyword evidence="3" id="KW-1185">Reference proteome</keyword>
<reference evidence="2 3" key="1">
    <citation type="journal article" date="2019" name="Front. Microbiol.">
        <title>Thermoanaerosceptrum fracticalcis gen. nov. sp. nov., a Novel Fumarate-Fermenting Microorganism From a Deep Fractured Carbonate Aquifer of the US Great Basin.</title>
        <authorList>
            <person name="Hamilton-Brehm S.D."/>
            <person name="Stewart L.E."/>
            <person name="Zavarin M."/>
            <person name="Caldwell M."/>
            <person name="Lawson P.A."/>
            <person name="Onstott T.C."/>
            <person name="Grzymski J."/>
            <person name="Neveux I."/>
            <person name="Lollar B.S."/>
            <person name="Russell C.E."/>
            <person name="Moser D.P."/>
        </authorList>
    </citation>
    <scope>NUCLEOTIDE SEQUENCE [LARGE SCALE GENOMIC DNA]</scope>
    <source>
        <strain evidence="2 3">DRI-13</strain>
    </source>
</reference>
<evidence type="ECO:0000313" key="2">
    <source>
        <dbReference type="EMBL" id="QNB47087.1"/>
    </source>
</evidence>
<dbReference type="Gene3D" id="2.30.30.40">
    <property type="entry name" value="SH3 Domains"/>
    <property type="match status" value="1"/>
</dbReference>